<keyword evidence="1" id="KW-0472">Membrane</keyword>
<reference evidence="3 4" key="1">
    <citation type="submission" date="2016-10" db="EMBL/GenBank/DDBJ databases">
        <authorList>
            <person name="de Groot N.N."/>
        </authorList>
    </citation>
    <scope>NUCLEOTIDE SEQUENCE [LARGE SCALE GENOMIC DNA]</scope>
    <source>
        <strain evidence="3 4">DSM 16077</strain>
    </source>
</reference>
<dbReference type="Pfam" id="PF02517">
    <property type="entry name" value="Rce1-like"/>
    <property type="match status" value="1"/>
</dbReference>
<evidence type="ECO:0000313" key="3">
    <source>
        <dbReference type="EMBL" id="SDM10977.1"/>
    </source>
</evidence>
<dbReference type="STRING" id="144026.SAMN04488568_10540"/>
<keyword evidence="1" id="KW-0812">Transmembrane</keyword>
<dbReference type="PANTHER" id="PTHR36435">
    <property type="entry name" value="SLR1288 PROTEIN"/>
    <property type="match status" value="1"/>
</dbReference>
<gene>
    <name evidence="3" type="ORF">SAMN04488568_10540</name>
</gene>
<dbReference type="InterPro" id="IPR003675">
    <property type="entry name" value="Rce1/LyrA-like_dom"/>
</dbReference>
<dbReference type="AlphaFoldDB" id="A0A1G9QKG0"/>
<name>A0A1G9QKG0_9PROT</name>
<organism evidence="3 4">
    <name type="scientific">Maricaulis salignorans</name>
    <dbReference type="NCBI Taxonomy" id="144026"/>
    <lineage>
        <taxon>Bacteria</taxon>
        <taxon>Pseudomonadati</taxon>
        <taxon>Pseudomonadota</taxon>
        <taxon>Alphaproteobacteria</taxon>
        <taxon>Maricaulales</taxon>
        <taxon>Maricaulaceae</taxon>
        <taxon>Maricaulis</taxon>
    </lineage>
</organism>
<feature type="transmembrane region" description="Helical" evidence="1">
    <location>
        <begin position="172"/>
        <end position="189"/>
    </location>
</feature>
<feature type="transmembrane region" description="Helical" evidence="1">
    <location>
        <begin position="79"/>
        <end position="99"/>
    </location>
</feature>
<evidence type="ECO:0000313" key="4">
    <source>
        <dbReference type="Proteomes" id="UP000199759"/>
    </source>
</evidence>
<keyword evidence="4" id="KW-1185">Reference proteome</keyword>
<feature type="transmembrane region" description="Helical" evidence="1">
    <location>
        <begin position="255"/>
        <end position="275"/>
    </location>
</feature>
<proteinExistence type="predicted"/>
<evidence type="ECO:0000259" key="2">
    <source>
        <dbReference type="Pfam" id="PF02517"/>
    </source>
</evidence>
<keyword evidence="1" id="KW-1133">Transmembrane helix</keyword>
<dbReference type="PANTHER" id="PTHR36435:SF1">
    <property type="entry name" value="CAAX AMINO TERMINAL PROTEASE FAMILY PROTEIN"/>
    <property type="match status" value="1"/>
</dbReference>
<dbReference type="RefSeq" id="WP_091768310.1">
    <property type="nucleotide sequence ID" value="NZ_JBLXBE010000004.1"/>
</dbReference>
<keyword evidence="3" id="KW-0645">Protease</keyword>
<feature type="domain" description="CAAX prenyl protease 2/Lysostaphin resistance protein A-like" evidence="2">
    <location>
        <begin position="173"/>
        <end position="263"/>
    </location>
</feature>
<dbReference type="GO" id="GO:0004175">
    <property type="term" value="F:endopeptidase activity"/>
    <property type="evidence" value="ECO:0007669"/>
    <property type="project" value="UniProtKB-ARBA"/>
</dbReference>
<dbReference type="GO" id="GO:0080120">
    <property type="term" value="P:CAAX-box protein maturation"/>
    <property type="evidence" value="ECO:0007669"/>
    <property type="project" value="UniProtKB-ARBA"/>
</dbReference>
<accession>A0A1G9QKG0</accession>
<feature type="transmembrane region" description="Helical" evidence="1">
    <location>
        <begin position="201"/>
        <end position="222"/>
    </location>
</feature>
<dbReference type="GO" id="GO:0006508">
    <property type="term" value="P:proteolysis"/>
    <property type="evidence" value="ECO:0007669"/>
    <property type="project" value="UniProtKB-KW"/>
</dbReference>
<keyword evidence="3" id="KW-0378">Hydrolase</keyword>
<feature type="transmembrane region" description="Helical" evidence="1">
    <location>
        <begin position="119"/>
        <end position="140"/>
    </location>
</feature>
<dbReference type="InterPro" id="IPR052710">
    <property type="entry name" value="CAAX_protease"/>
</dbReference>
<dbReference type="EMBL" id="FNHG01000005">
    <property type="protein sequence ID" value="SDM10977.1"/>
    <property type="molecule type" value="Genomic_DNA"/>
</dbReference>
<sequence length="278" mass="29796">MMNDSASRISRNSVRWPFAAQDGFSELHEHQRLLFIHSLPGMLVWPGLLFGLAILFQILSQGAWALIDGKTLGLTMETAQFAGSTVAYAVLALLMWHHFGIYAAHRAAFSVIPLRLHDYLAGLLILVFMLTIGSPLTLWFHQIAMLDPGLTLAGGAELEDVSNVDDFVSNGAALWAIILLTMLAAPIVEEVLFRGWMLPMLIARGVPGLFAVLISAAAFGLIHIGQGLMVMTSTALLGVALGVARLVTGRVAAPVLGHIANNAWAVFAIPLLTGMQPG</sequence>
<protein>
    <submittedName>
        <fullName evidence="3">CAAX protease self-immunity</fullName>
    </submittedName>
</protein>
<evidence type="ECO:0000256" key="1">
    <source>
        <dbReference type="SAM" id="Phobius"/>
    </source>
</evidence>
<feature type="transmembrane region" description="Helical" evidence="1">
    <location>
        <begin position="42"/>
        <end position="67"/>
    </location>
</feature>
<dbReference type="OrthoDB" id="9782250at2"/>
<dbReference type="Proteomes" id="UP000199759">
    <property type="component" value="Unassembled WGS sequence"/>
</dbReference>
<feature type="transmembrane region" description="Helical" evidence="1">
    <location>
        <begin position="228"/>
        <end position="248"/>
    </location>
</feature>